<sequence length="278" mass="32836">KKIIFALIRTAPTLRSLLIATAVVHLYHYMGIKVQESLELNKFTFDSTKELELKEKKILIEEVDSFLKTSFELEGSIFNNIIDLENLFLTLLIEERTGNLQQSQRVKKINDIETQIESKLLNIISKFPSFYFYDFIGDLIGLSDIIKREILEESAGLKSTSIEMEKKLEREDKEDKYIEVSTLNRLIERMQMQFEFKSYKELQVQTMPIRMIKKRILEHEFNKFPISVPGLRTYLEGNNLKKRIIKSIESAFKENINYEQFEEKILSELKSELIKQFK</sequence>
<proteinExistence type="predicted"/>
<accession>X1H4W3</accession>
<dbReference type="AlphaFoldDB" id="X1H4W3"/>
<gene>
    <name evidence="1" type="ORF">S03H2_37910</name>
</gene>
<organism evidence="1">
    <name type="scientific">marine sediment metagenome</name>
    <dbReference type="NCBI Taxonomy" id="412755"/>
    <lineage>
        <taxon>unclassified sequences</taxon>
        <taxon>metagenomes</taxon>
        <taxon>ecological metagenomes</taxon>
    </lineage>
</organism>
<name>X1H4W3_9ZZZZ</name>
<protein>
    <submittedName>
        <fullName evidence="1">Uncharacterized protein</fullName>
    </submittedName>
</protein>
<dbReference type="EMBL" id="BARU01023351">
    <property type="protein sequence ID" value="GAH52120.1"/>
    <property type="molecule type" value="Genomic_DNA"/>
</dbReference>
<reference evidence="1" key="1">
    <citation type="journal article" date="2014" name="Front. Microbiol.">
        <title>High frequency of phylogenetically diverse reductive dehalogenase-homologous genes in deep subseafloor sedimentary metagenomes.</title>
        <authorList>
            <person name="Kawai M."/>
            <person name="Futagami T."/>
            <person name="Toyoda A."/>
            <person name="Takaki Y."/>
            <person name="Nishi S."/>
            <person name="Hori S."/>
            <person name="Arai W."/>
            <person name="Tsubouchi T."/>
            <person name="Morono Y."/>
            <person name="Uchiyama I."/>
            <person name="Ito T."/>
            <person name="Fujiyama A."/>
            <person name="Inagaki F."/>
            <person name="Takami H."/>
        </authorList>
    </citation>
    <scope>NUCLEOTIDE SEQUENCE</scope>
    <source>
        <strain evidence="1">Expedition CK06-06</strain>
    </source>
</reference>
<evidence type="ECO:0000313" key="1">
    <source>
        <dbReference type="EMBL" id="GAH52120.1"/>
    </source>
</evidence>
<feature type="non-terminal residue" evidence="1">
    <location>
        <position position="1"/>
    </location>
</feature>
<comment type="caution">
    <text evidence="1">The sequence shown here is derived from an EMBL/GenBank/DDBJ whole genome shotgun (WGS) entry which is preliminary data.</text>
</comment>
<feature type="non-terminal residue" evidence="1">
    <location>
        <position position="278"/>
    </location>
</feature>